<evidence type="ECO:0000256" key="4">
    <source>
        <dbReference type="ARBA" id="ARBA00022692"/>
    </source>
</evidence>
<dbReference type="OrthoDB" id="407410at2759"/>
<dbReference type="Gene3D" id="1.20.1420.30">
    <property type="entry name" value="NCX, central ion-binding region"/>
    <property type="match status" value="2"/>
</dbReference>
<evidence type="ECO:0000256" key="7">
    <source>
        <dbReference type="SAM" id="Phobius"/>
    </source>
</evidence>
<evidence type="ECO:0000313" key="9">
    <source>
        <dbReference type="EMBL" id="CDF87801.1"/>
    </source>
</evidence>
<keyword evidence="10" id="KW-1185">Reference proteome</keyword>
<protein>
    <submittedName>
        <fullName evidence="9">BN860_14796g1_1</fullName>
    </submittedName>
</protein>
<evidence type="ECO:0000259" key="8">
    <source>
        <dbReference type="Pfam" id="PF01699"/>
    </source>
</evidence>
<organism evidence="9 10">
    <name type="scientific">Zygosaccharomyces bailii (strain CLIB 213 / ATCC 58445 / CBS 680 / BCRC 21525 / NBRC 1098 / NCYC 1416 / NRRL Y-2227)</name>
    <dbReference type="NCBI Taxonomy" id="1333698"/>
    <lineage>
        <taxon>Eukaryota</taxon>
        <taxon>Fungi</taxon>
        <taxon>Dikarya</taxon>
        <taxon>Ascomycota</taxon>
        <taxon>Saccharomycotina</taxon>
        <taxon>Saccharomycetes</taxon>
        <taxon>Saccharomycetales</taxon>
        <taxon>Saccharomycetaceae</taxon>
        <taxon>Zygosaccharomyces</taxon>
    </lineage>
</organism>
<dbReference type="Pfam" id="PF01699">
    <property type="entry name" value="Na_Ca_ex"/>
    <property type="match status" value="2"/>
</dbReference>
<dbReference type="GO" id="GO:0016020">
    <property type="term" value="C:membrane"/>
    <property type="evidence" value="ECO:0007669"/>
    <property type="project" value="UniProtKB-SubCell"/>
</dbReference>
<dbReference type="GO" id="GO:0006874">
    <property type="term" value="P:intracellular calcium ion homeostasis"/>
    <property type="evidence" value="ECO:0007669"/>
    <property type="project" value="TreeGrafter"/>
</dbReference>
<evidence type="ECO:0000256" key="1">
    <source>
        <dbReference type="ARBA" id="ARBA00004141"/>
    </source>
</evidence>
<comment type="subcellular location">
    <subcellularLocation>
        <location evidence="1">Membrane</location>
        <topology evidence="1">Multi-pass membrane protein</topology>
    </subcellularLocation>
</comment>
<name>A0A8J2T0H2_ZYGB2</name>
<evidence type="ECO:0000256" key="6">
    <source>
        <dbReference type="ARBA" id="ARBA00023136"/>
    </source>
</evidence>
<keyword evidence="4 7" id="KW-0812">Transmembrane</keyword>
<comment type="similarity">
    <text evidence="2">Belongs to the Ca(2+):cation antiporter (CaCA) (TC 2.A.19) family.</text>
</comment>
<keyword evidence="5 7" id="KW-1133">Transmembrane helix</keyword>
<dbReference type="InterPro" id="IPR044880">
    <property type="entry name" value="NCX_ion-bd_dom_sf"/>
</dbReference>
<keyword evidence="6 7" id="KW-0472">Membrane</keyword>
<feature type="transmembrane region" description="Helical" evidence="7">
    <location>
        <begin position="445"/>
        <end position="464"/>
    </location>
</feature>
<dbReference type="AlphaFoldDB" id="A0A8J2T0H2"/>
<proteinExistence type="inferred from homology"/>
<feature type="transmembrane region" description="Helical" evidence="7">
    <location>
        <begin position="186"/>
        <end position="206"/>
    </location>
</feature>
<evidence type="ECO:0000256" key="5">
    <source>
        <dbReference type="ARBA" id="ARBA00022989"/>
    </source>
</evidence>
<keyword evidence="3" id="KW-0813">Transport</keyword>
<dbReference type="InterPro" id="IPR051359">
    <property type="entry name" value="CaCA_antiporter"/>
</dbReference>
<dbReference type="InterPro" id="IPR004837">
    <property type="entry name" value="NaCa_Exmemb"/>
</dbReference>
<feature type="transmembrane region" description="Helical" evidence="7">
    <location>
        <begin position="671"/>
        <end position="688"/>
    </location>
</feature>
<reference evidence="10" key="1">
    <citation type="journal article" date="2013" name="Genome Announc.">
        <title>Genome sequence of the food spoilage yeast Zygosaccharomyces bailii CLIB 213(T).</title>
        <authorList>
            <person name="Galeote V."/>
            <person name="Bigey F."/>
            <person name="Devillers H."/>
            <person name="Neuveglise C."/>
            <person name="Dequin S."/>
        </authorList>
    </citation>
    <scope>NUCLEOTIDE SEQUENCE [LARGE SCALE GENOMIC DNA]</scope>
    <source>
        <strain evidence="10">CLIB 213 / ATCC 58445 / CBS 680 / CCRC 21525 / NBRC 1098 / NCYC 1416 / NRRL Y-2227</strain>
    </source>
</reference>
<feature type="domain" description="Sodium/calcium exchanger membrane region" evidence="8">
    <location>
        <begin position="38"/>
        <end position="205"/>
    </location>
</feature>
<feature type="transmembrane region" description="Helical" evidence="7">
    <location>
        <begin position="499"/>
        <end position="517"/>
    </location>
</feature>
<dbReference type="Proteomes" id="UP000019375">
    <property type="component" value="Unassembled WGS sequence"/>
</dbReference>
<evidence type="ECO:0000256" key="2">
    <source>
        <dbReference type="ARBA" id="ARBA00008170"/>
    </source>
</evidence>
<feature type="domain" description="Sodium/calcium exchanger membrane region" evidence="8">
    <location>
        <begin position="529"/>
        <end position="687"/>
    </location>
</feature>
<dbReference type="PANTHER" id="PTHR12266">
    <property type="entry name" value="NA+/CA2+ K+ INDEPENDENT EXCHANGER"/>
    <property type="match status" value="1"/>
</dbReference>
<feature type="transmembrane region" description="Helical" evidence="7">
    <location>
        <begin position="161"/>
        <end position="180"/>
    </location>
</feature>
<dbReference type="EMBL" id="HG316454">
    <property type="protein sequence ID" value="CDF87801.1"/>
    <property type="molecule type" value="Genomic_DNA"/>
</dbReference>
<dbReference type="GO" id="GO:0008324">
    <property type="term" value="F:monoatomic cation transmembrane transporter activity"/>
    <property type="evidence" value="ECO:0007669"/>
    <property type="project" value="TreeGrafter"/>
</dbReference>
<evidence type="ECO:0000313" key="10">
    <source>
        <dbReference type="Proteomes" id="UP000019375"/>
    </source>
</evidence>
<gene>
    <name evidence="9" type="ORF">BN860_14796g</name>
</gene>
<accession>A0A8J2T0H2</accession>
<feature type="transmembrane region" description="Helical" evidence="7">
    <location>
        <begin position="107"/>
        <end position="125"/>
    </location>
</feature>
<evidence type="ECO:0000256" key="3">
    <source>
        <dbReference type="ARBA" id="ARBA00022448"/>
    </source>
</evidence>
<feature type="transmembrane region" description="Helical" evidence="7">
    <location>
        <begin position="37"/>
        <end position="55"/>
    </location>
</feature>
<feature type="transmembrane region" description="Helical" evidence="7">
    <location>
        <begin position="641"/>
        <end position="665"/>
    </location>
</feature>
<sequence>MQIYQRRAVAALFYSINLAILVYSLRCESLWQFYTEPVVLIMCFVSLGFIASDFLTPSLSQISRGILHISDRVSGLTLLAMGNAIPDITSTYQAMNAGATSLAIGELLGGIFFLLTVVLGSMTLIKPIELKRMDRLSYSLKVPGGSLDTNDSTSAVYNRQLFLQDVSIFAVLILLSIYFLHDGRLMAWECVVMILAYCGYVMFLILDHNRDKLVPPNSGVIAESENVNNMTDISTVLSNPEALDPSQHGNMILFNEGIKERRANIRKRIRQYLRVNYNRWVRITLKDFLDIWENEAYLQNQEDLADAAGDVESQVGHDCISSLALIRRTNSWQGGDCPRDIPKICSTRVDNHSIAGNIDSSEPQENNTLLSVPAKRAVCKSLSCDHLPDLRSSYSIPSPLSFSSHETIECQSQVTIHRNFKTWVRSFRLSDYLADGNTYLPATEFTMLLFTTPIAILLNILIPVDSHSKNDQEFHLFDVVRLSLVPATSTLLLTEECPLWVFAMCFLLFVILTVRWYKSIVRHNMNFRAVAVFVLSLCAISSSVHMVVNVLMEWGEKFNISNTILGLTVFAWGNSLGDLVSNIIFVEIGVLDIALGACFGSPLLYFLFGIGVDGLMLMMNRKNDCGGSRMMCEITFQVDSHLGLSGLGVFMAFVILGVVVPINGWRIDKKVSISLLMLYVIITTINIYKEIS</sequence>
<feature type="transmembrane region" description="Helical" evidence="7">
    <location>
        <begin position="529"/>
        <end position="548"/>
    </location>
</feature>
<dbReference type="PANTHER" id="PTHR12266:SF0">
    <property type="entry name" value="MITOCHONDRIAL SODIUM_CALCIUM EXCHANGER PROTEIN"/>
    <property type="match status" value="1"/>
</dbReference>